<evidence type="ECO:0000313" key="4">
    <source>
        <dbReference type="Proteomes" id="UP000027466"/>
    </source>
</evidence>
<evidence type="ECO:0000256" key="1">
    <source>
        <dbReference type="ARBA" id="ARBA00010457"/>
    </source>
</evidence>
<dbReference type="Gene3D" id="2.60.40.200">
    <property type="entry name" value="Superoxide dismutase, copper/zinc binding domain"/>
    <property type="match status" value="1"/>
</dbReference>
<organism evidence="3 4">
    <name type="scientific">Caballeronia glathei</name>
    <dbReference type="NCBI Taxonomy" id="60547"/>
    <lineage>
        <taxon>Bacteria</taxon>
        <taxon>Pseudomonadati</taxon>
        <taxon>Pseudomonadota</taxon>
        <taxon>Betaproteobacteria</taxon>
        <taxon>Burkholderiales</taxon>
        <taxon>Burkholderiaceae</taxon>
        <taxon>Caballeronia</taxon>
    </lineage>
</organism>
<dbReference type="Pfam" id="PF00080">
    <property type="entry name" value="Sod_Cu"/>
    <property type="match status" value="1"/>
</dbReference>
<reference evidence="3 4" key="1">
    <citation type="submission" date="2014-03" db="EMBL/GenBank/DDBJ databases">
        <title>Draft Genome Sequences of Four Burkholderia Strains.</title>
        <authorList>
            <person name="Liu X.Y."/>
            <person name="Li C.X."/>
            <person name="Xu J.H."/>
        </authorList>
    </citation>
    <scope>NUCLEOTIDE SEQUENCE [LARGE SCALE GENOMIC DNA]</scope>
    <source>
        <strain evidence="3 4">DSM 50014</strain>
    </source>
</reference>
<proteinExistence type="inferred from homology"/>
<comment type="caution">
    <text evidence="3">The sequence shown here is derived from an EMBL/GenBank/DDBJ whole genome shotgun (WGS) entry which is preliminary data.</text>
</comment>
<protein>
    <submittedName>
        <fullName evidence="3">Superoxide dismutase</fullName>
    </submittedName>
</protein>
<accession>A0A069PV35</accession>
<evidence type="ECO:0000313" key="3">
    <source>
        <dbReference type="EMBL" id="KDR44430.1"/>
    </source>
</evidence>
<keyword evidence="4" id="KW-1185">Reference proteome</keyword>
<dbReference type="STRING" id="60547.GCA_000751215_00904"/>
<dbReference type="Proteomes" id="UP000027466">
    <property type="component" value="Unassembled WGS sequence"/>
</dbReference>
<dbReference type="InterPro" id="IPR036423">
    <property type="entry name" value="SOD-like_Cu/Zn_dom_sf"/>
</dbReference>
<dbReference type="GO" id="GO:0005507">
    <property type="term" value="F:copper ion binding"/>
    <property type="evidence" value="ECO:0007669"/>
    <property type="project" value="InterPro"/>
</dbReference>
<dbReference type="GO" id="GO:0006801">
    <property type="term" value="P:superoxide metabolic process"/>
    <property type="evidence" value="ECO:0007669"/>
    <property type="project" value="InterPro"/>
</dbReference>
<feature type="domain" description="Superoxide dismutase copper/zinc binding" evidence="2">
    <location>
        <begin position="50"/>
        <end position="175"/>
    </location>
</feature>
<dbReference type="InterPro" id="IPR024134">
    <property type="entry name" value="SOD_Cu/Zn_/chaperone"/>
</dbReference>
<dbReference type="PROSITE" id="PS51257">
    <property type="entry name" value="PROKAR_LIPOPROTEIN"/>
    <property type="match status" value="1"/>
</dbReference>
<dbReference type="InterPro" id="IPR001424">
    <property type="entry name" value="SOD_Cu_Zn_dom"/>
</dbReference>
<dbReference type="PANTHER" id="PTHR10003">
    <property type="entry name" value="SUPEROXIDE DISMUTASE CU-ZN -RELATED"/>
    <property type="match status" value="1"/>
</dbReference>
<dbReference type="EMBL" id="JFHC01000002">
    <property type="protein sequence ID" value="KDR44430.1"/>
    <property type="molecule type" value="Genomic_DNA"/>
</dbReference>
<name>A0A069PV35_9BURK</name>
<dbReference type="AlphaFoldDB" id="A0A069PV35"/>
<sequence length="177" mass="18595">MRQRFDGRSLAALIAMAAGSVLLSGCGIIFQNHEKRADAVLLPTPGNATRGTVALIERADGVQVSYNLSGMPPNSEHALQVHERGDCIVINQPDAGPVFAPVSERRRSNSRLEGDLANIRADANGTATGFIVAPDISLDGVRSVLSRAILLHRDASDPYAAPPHSAGPALACGVIRQ</sequence>
<dbReference type="SUPFAM" id="SSF49329">
    <property type="entry name" value="Cu,Zn superoxide dismutase-like"/>
    <property type="match status" value="1"/>
</dbReference>
<comment type="similarity">
    <text evidence="1">Belongs to the Cu-Zn superoxide dismutase family.</text>
</comment>
<evidence type="ECO:0000259" key="2">
    <source>
        <dbReference type="Pfam" id="PF00080"/>
    </source>
</evidence>
<gene>
    <name evidence="3" type="ORF">BG61_12000</name>
</gene>
<dbReference type="RefSeq" id="WP_035926709.1">
    <property type="nucleotide sequence ID" value="NZ_CADFFX010000008.1"/>
</dbReference>